<dbReference type="PANTHER" id="PTHR33217">
    <property type="entry name" value="TRANSPOSASE FOR INSERTION SEQUENCE ELEMENT IS1081"/>
    <property type="match status" value="1"/>
</dbReference>
<evidence type="ECO:0000256" key="5">
    <source>
        <dbReference type="ARBA" id="ARBA00023172"/>
    </source>
</evidence>
<dbReference type="PANTHER" id="PTHR33217:SF7">
    <property type="entry name" value="TRANSPOSASE FOR INSERTION SEQUENCE ELEMENT IS1081"/>
    <property type="match status" value="1"/>
</dbReference>
<protein>
    <recommendedName>
        <fullName evidence="6">Mutator family transposase</fullName>
    </recommendedName>
</protein>
<evidence type="ECO:0000256" key="1">
    <source>
        <dbReference type="ARBA" id="ARBA00002190"/>
    </source>
</evidence>
<dbReference type="RefSeq" id="WP_146432794.1">
    <property type="nucleotide sequence ID" value="NZ_SJPF01000003.1"/>
</dbReference>
<comment type="function">
    <text evidence="1 6">Required for the transposition of the insertion element.</text>
</comment>
<keyword evidence="4 6" id="KW-0238">DNA-binding</keyword>
<dbReference type="GO" id="GO:0004803">
    <property type="term" value="F:transposase activity"/>
    <property type="evidence" value="ECO:0007669"/>
    <property type="project" value="UniProtKB-UniRule"/>
</dbReference>
<dbReference type="OrthoDB" id="355828at2"/>
<dbReference type="EMBL" id="SJPF01000003">
    <property type="protein sequence ID" value="TWT33166.1"/>
    <property type="molecule type" value="Genomic_DNA"/>
</dbReference>
<proteinExistence type="inferred from homology"/>
<keyword evidence="8" id="KW-1185">Reference proteome</keyword>
<dbReference type="AlphaFoldDB" id="A0A5C5V3M1"/>
<name>A0A5C5V3M1_9BACT</name>
<dbReference type="Proteomes" id="UP000318878">
    <property type="component" value="Unassembled WGS sequence"/>
</dbReference>
<gene>
    <name evidence="7" type="ORF">Enr8_29910</name>
</gene>
<keyword evidence="3 6" id="KW-0815">Transposition</keyword>
<keyword evidence="5 6" id="KW-0233">DNA recombination</keyword>
<evidence type="ECO:0000313" key="8">
    <source>
        <dbReference type="Proteomes" id="UP000318878"/>
    </source>
</evidence>
<evidence type="ECO:0000256" key="4">
    <source>
        <dbReference type="ARBA" id="ARBA00023125"/>
    </source>
</evidence>
<reference evidence="7 8" key="1">
    <citation type="submission" date="2019-02" db="EMBL/GenBank/DDBJ databases">
        <title>Deep-cultivation of Planctomycetes and their phenomic and genomic characterization uncovers novel biology.</title>
        <authorList>
            <person name="Wiegand S."/>
            <person name="Jogler M."/>
            <person name="Boedeker C."/>
            <person name="Pinto D."/>
            <person name="Vollmers J."/>
            <person name="Rivas-Marin E."/>
            <person name="Kohn T."/>
            <person name="Peeters S.H."/>
            <person name="Heuer A."/>
            <person name="Rast P."/>
            <person name="Oberbeckmann S."/>
            <person name="Bunk B."/>
            <person name="Jeske O."/>
            <person name="Meyerdierks A."/>
            <person name="Storesund J.E."/>
            <person name="Kallscheuer N."/>
            <person name="Luecker S."/>
            <person name="Lage O.M."/>
            <person name="Pohl T."/>
            <person name="Merkel B.J."/>
            <person name="Hornburger P."/>
            <person name="Mueller R.-W."/>
            <person name="Bruemmer F."/>
            <person name="Labrenz M."/>
            <person name="Spormann A.M."/>
            <person name="Op Den Camp H."/>
            <person name="Overmann J."/>
            <person name="Amann R."/>
            <person name="Jetten M.S.M."/>
            <person name="Mascher T."/>
            <person name="Medema M.H."/>
            <person name="Devos D.P."/>
            <person name="Kaster A.-K."/>
            <person name="Ovreas L."/>
            <person name="Rohde M."/>
            <person name="Galperin M.Y."/>
            <person name="Jogler C."/>
        </authorList>
    </citation>
    <scope>NUCLEOTIDE SEQUENCE [LARGE SCALE GENOMIC DNA]</scope>
    <source>
        <strain evidence="7 8">Enr8</strain>
    </source>
</reference>
<dbReference type="Pfam" id="PF00872">
    <property type="entry name" value="Transposase_mut"/>
    <property type="match status" value="1"/>
</dbReference>
<comment type="similarity">
    <text evidence="2 6">Belongs to the transposase mutator family.</text>
</comment>
<dbReference type="GO" id="GO:0003677">
    <property type="term" value="F:DNA binding"/>
    <property type="evidence" value="ECO:0007669"/>
    <property type="project" value="UniProtKB-UniRule"/>
</dbReference>
<keyword evidence="6" id="KW-0814">Transposable element</keyword>
<evidence type="ECO:0000313" key="7">
    <source>
        <dbReference type="EMBL" id="TWT33166.1"/>
    </source>
</evidence>
<evidence type="ECO:0000256" key="2">
    <source>
        <dbReference type="ARBA" id="ARBA00010961"/>
    </source>
</evidence>
<evidence type="ECO:0000256" key="3">
    <source>
        <dbReference type="ARBA" id="ARBA00022578"/>
    </source>
</evidence>
<dbReference type="GO" id="GO:0006313">
    <property type="term" value="P:DNA transposition"/>
    <property type="evidence" value="ECO:0007669"/>
    <property type="project" value="UniProtKB-UniRule"/>
</dbReference>
<comment type="caution">
    <text evidence="7">The sequence shown here is derived from an EMBL/GenBank/DDBJ whole genome shotgun (WGS) entry which is preliminary data.</text>
</comment>
<evidence type="ECO:0000256" key="6">
    <source>
        <dbReference type="RuleBase" id="RU365089"/>
    </source>
</evidence>
<accession>A0A5C5V3M1</accession>
<organism evidence="7 8">
    <name type="scientific">Blastopirellula retiformator</name>
    <dbReference type="NCBI Taxonomy" id="2527970"/>
    <lineage>
        <taxon>Bacteria</taxon>
        <taxon>Pseudomonadati</taxon>
        <taxon>Planctomycetota</taxon>
        <taxon>Planctomycetia</taxon>
        <taxon>Pirellulales</taxon>
        <taxon>Pirellulaceae</taxon>
        <taxon>Blastopirellula</taxon>
    </lineage>
</organism>
<sequence>MTNLPEERTSEEIRDEIKIDGDAVRGHLDELVRSTVEETLNQMLDAEADQVCKAKRYQRSPDRVDSRAGSYSRKLQTKAGEVSLKVPRLRSLPLETQITERYKRRESSVEEALVEMYLAGVSVRRVEDITEALWGTRVSSSTVSELNQKIYERIEAWRNRPLEGEHPYVMLDGIWLKRSWGGEVKNVAILVAVGVGADGHREILGVAEGLKEDTESWRTFLRYLKERGLKGVRLITSDKCLGLVEALGEFFPDAAWQRCIVHFYRNVLKDVPRAKSGDVAAMLKAVHAQEDRTAAEAKAELVIEKLISLRLGAAAKCFRDGYQETLAYMAFPREHWTRLRSSNMLERIMKEIRRRTRVVGAFPDGQSALMLVAARLRHIAGTHWGTRRYLDMDRLHELEKREDGKV</sequence>
<dbReference type="NCBIfam" id="NF033543">
    <property type="entry name" value="transpos_IS256"/>
    <property type="match status" value="1"/>
</dbReference>
<dbReference type="InterPro" id="IPR001207">
    <property type="entry name" value="Transposase_mutator"/>
</dbReference>